<comment type="caution">
    <text evidence="9">The sequence shown here is derived from an EMBL/GenBank/DDBJ whole genome shotgun (WGS) entry which is preliminary data.</text>
</comment>
<evidence type="ECO:0000256" key="1">
    <source>
        <dbReference type="ARBA" id="ARBA00008314"/>
    </source>
</evidence>
<proteinExistence type="inferred from homology"/>
<keyword evidence="6 7" id="KW-0009">Actin-binding</keyword>
<dbReference type="PRINTS" id="PR00193">
    <property type="entry name" value="MYOSINHEAVY"/>
</dbReference>
<protein>
    <submittedName>
        <fullName evidence="9">Myosin head</fullName>
    </submittedName>
</protein>
<dbReference type="PANTHER" id="PTHR22692:SF33">
    <property type="entry name" value="MYOSIN"/>
    <property type="match status" value="1"/>
</dbReference>
<dbReference type="SUPFAM" id="SSF52540">
    <property type="entry name" value="P-loop containing nucleoside triphosphate hydrolases"/>
    <property type="match status" value="1"/>
</dbReference>
<name>A0A1Y3ENG1_9BILA</name>
<accession>A0A1Y3ENG1</accession>
<gene>
    <name evidence="9" type="ORF">D917_08474</name>
</gene>
<dbReference type="FunFam" id="1.10.10.820:FF:000001">
    <property type="entry name" value="Myosin heavy chain"/>
    <property type="match status" value="1"/>
</dbReference>
<dbReference type="InterPro" id="IPR057130">
    <property type="entry name" value="Myosin_VII_N"/>
</dbReference>
<dbReference type="GO" id="GO:0005524">
    <property type="term" value="F:ATP binding"/>
    <property type="evidence" value="ECO:0007669"/>
    <property type="project" value="UniProtKB-UniRule"/>
</dbReference>
<comment type="similarity">
    <text evidence="1 7">Belongs to the TRAFAC class myosin-kinesin ATPase superfamily. Myosin family.</text>
</comment>
<dbReference type="Proteomes" id="UP000243006">
    <property type="component" value="Unassembled WGS sequence"/>
</dbReference>
<evidence type="ECO:0000256" key="6">
    <source>
        <dbReference type="ARBA" id="ARBA00023203"/>
    </source>
</evidence>
<dbReference type="Gene3D" id="3.40.850.10">
    <property type="entry name" value="Kinesin motor domain"/>
    <property type="match status" value="1"/>
</dbReference>
<dbReference type="Gene3D" id="1.20.120.720">
    <property type="entry name" value="Myosin VI head, motor domain, U50 subdomain"/>
    <property type="match status" value="1"/>
</dbReference>
<dbReference type="SMART" id="SM00242">
    <property type="entry name" value="MYSc"/>
    <property type="match status" value="1"/>
</dbReference>
<dbReference type="PROSITE" id="PS51257">
    <property type="entry name" value="PROKAR_LIPOPROTEIN"/>
    <property type="match status" value="1"/>
</dbReference>
<comment type="caution">
    <text evidence="7">Lacks conserved residue(s) required for the propagation of feature annotation.</text>
</comment>
<evidence type="ECO:0000256" key="4">
    <source>
        <dbReference type="ARBA" id="ARBA00023123"/>
    </source>
</evidence>
<evidence type="ECO:0000256" key="7">
    <source>
        <dbReference type="PROSITE-ProRule" id="PRU00782"/>
    </source>
</evidence>
<dbReference type="EMBL" id="LVZM01009710">
    <property type="protein sequence ID" value="OUC45396.1"/>
    <property type="molecule type" value="Genomic_DNA"/>
</dbReference>
<reference evidence="9 10" key="1">
    <citation type="submission" date="2015-04" db="EMBL/GenBank/DDBJ databases">
        <title>Draft genome of the roundworm Trichinella nativa.</title>
        <authorList>
            <person name="Mitreva M."/>
        </authorList>
    </citation>
    <scope>NUCLEOTIDE SEQUENCE [LARGE SCALE GENOMIC DNA]</scope>
    <source>
        <strain evidence="9 10">ISS45</strain>
    </source>
</reference>
<dbReference type="PANTHER" id="PTHR22692">
    <property type="entry name" value="MYOSIN VII, XV"/>
    <property type="match status" value="1"/>
</dbReference>
<dbReference type="GO" id="GO:0016459">
    <property type="term" value="C:myosin complex"/>
    <property type="evidence" value="ECO:0007669"/>
    <property type="project" value="UniProtKB-KW"/>
</dbReference>
<evidence type="ECO:0000313" key="10">
    <source>
        <dbReference type="Proteomes" id="UP000243006"/>
    </source>
</evidence>
<sequence length="360" mass="41166">MVHFEKGDYVWIPFFSNQTGFSCPIGARIVDIDNGRVFLRDDDGNETWLEGSVSMPIMHPSSVQGVEDMIELTDFHDASVLRNLQIRYKQKLIYANLYRFNSDSHQSVSTVANLFGRNVGNVPRQKNRRIGTPRIRRSRKCLHANDERQSNGESGAGKTETAKLVLQHLAVVSSRCDRHSWIEQQILEANPILEAFGNAKTVRNDNSSRFGRYIDMLYNDHGMIESARIEQYLLEKSRLVSQSKNERNFHIFYCMLAGMNSQEKAMFELEDSSTYFYLSQGKNFQIEGREDESIIFRDVRAAMKVLFFSDIEIMSIFKLLAAILHIGNIRYTATLINNLEATEITTAASVLKVAKLLQVN</sequence>
<dbReference type="InterPro" id="IPR051567">
    <property type="entry name" value="Unconventional_Myosin_ATPase"/>
</dbReference>
<dbReference type="PROSITE" id="PS51456">
    <property type="entry name" value="MYOSIN_MOTOR"/>
    <property type="match status" value="1"/>
</dbReference>
<feature type="non-terminal residue" evidence="9">
    <location>
        <position position="360"/>
    </location>
</feature>
<dbReference type="Pfam" id="PF00063">
    <property type="entry name" value="Myosin_head"/>
    <property type="match status" value="1"/>
</dbReference>
<evidence type="ECO:0000256" key="2">
    <source>
        <dbReference type="ARBA" id="ARBA00022741"/>
    </source>
</evidence>
<dbReference type="InterPro" id="IPR001609">
    <property type="entry name" value="Myosin_head_motor_dom-like"/>
</dbReference>
<dbReference type="InterPro" id="IPR036961">
    <property type="entry name" value="Kinesin_motor_dom_sf"/>
</dbReference>
<evidence type="ECO:0000259" key="8">
    <source>
        <dbReference type="PROSITE" id="PS51456"/>
    </source>
</evidence>
<dbReference type="Gene3D" id="1.10.10.820">
    <property type="match status" value="1"/>
</dbReference>
<dbReference type="InterPro" id="IPR027417">
    <property type="entry name" value="P-loop_NTPase"/>
</dbReference>
<evidence type="ECO:0000256" key="3">
    <source>
        <dbReference type="ARBA" id="ARBA00022840"/>
    </source>
</evidence>
<dbReference type="AlphaFoldDB" id="A0A1Y3ENG1"/>
<dbReference type="GO" id="GO:0003779">
    <property type="term" value="F:actin binding"/>
    <property type="evidence" value="ECO:0007669"/>
    <property type="project" value="UniProtKB-KW"/>
</dbReference>
<dbReference type="GO" id="GO:0003774">
    <property type="term" value="F:cytoskeletal motor activity"/>
    <property type="evidence" value="ECO:0007669"/>
    <property type="project" value="UniProtKB-UniRule"/>
</dbReference>
<keyword evidence="3 7" id="KW-0067">ATP-binding</keyword>
<organism evidence="9 10">
    <name type="scientific">Trichinella nativa</name>
    <dbReference type="NCBI Taxonomy" id="6335"/>
    <lineage>
        <taxon>Eukaryota</taxon>
        <taxon>Metazoa</taxon>
        <taxon>Ecdysozoa</taxon>
        <taxon>Nematoda</taxon>
        <taxon>Enoplea</taxon>
        <taxon>Dorylaimia</taxon>
        <taxon>Trichinellida</taxon>
        <taxon>Trichinellidae</taxon>
        <taxon>Trichinella</taxon>
    </lineage>
</organism>
<dbReference type="Pfam" id="PF24123">
    <property type="entry name" value="Myosin_VII_N"/>
    <property type="match status" value="1"/>
</dbReference>
<feature type="domain" description="Myosin motor" evidence="8">
    <location>
        <begin position="64"/>
        <end position="360"/>
    </location>
</feature>
<evidence type="ECO:0000313" key="9">
    <source>
        <dbReference type="EMBL" id="OUC45396.1"/>
    </source>
</evidence>
<keyword evidence="2 7" id="KW-0547">Nucleotide-binding</keyword>
<keyword evidence="4 7" id="KW-0518">Myosin</keyword>
<feature type="binding site" evidence="7">
    <location>
        <begin position="152"/>
        <end position="159"/>
    </location>
    <ligand>
        <name>ATP</name>
        <dbReference type="ChEBI" id="CHEBI:30616"/>
    </ligand>
</feature>
<keyword evidence="5 7" id="KW-0505">Motor protein</keyword>
<evidence type="ECO:0000256" key="5">
    <source>
        <dbReference type="ARBA" id="ARBA00023175"/>
    </source>
</evidence>